<organism evidence="2 3">
    <name type="scientific">Pseudooceanicola marinus</name>
    <dbReference type="NCBI Taxonomy" id="396013"/>
    <lineage>
        <taxon>Bacteria</taxon>
        <taxon>Pseudomonadati</taxon>
        <taxon>Pseudomonadota</taxon>
        <taxon>Alphaproteobacteria</taxon>
        <taxon>Rhodobacterales</taxon>
        <taxon>Paracoccaceae</taxon>
        <taxon>Pseudooceanicola</taxon>
    </lineage>
</organism>
<dbReference type="EMBL" id="FWFN01000010">
    <property type="protein sequence ID" value="SLN72940.1"/>
    <property type="molecule type" value="Genomic_DNA"/>
</dbReference>
<protein>
    <submittedName>
        <fullName evidence="2">Uncharacterized protein</fullName>
    </submittedName>
</protein>
<accession>A0A1X7A818</accession>
<gene>
    <name evidence="2" type="ORF">PSM7751_03975</name>
</gene>
<name>A0A1X7A818_9RHOB</name>
<feature type="region of interest" description="Disordered" evidence="1">
    <location>
        <begin position="122"/>
        <end position="142"/>
    </location>
</feature>
<reference evidence="2 3" key="1">
    <citation type="submission" date="2017-03" db="EMBL/GenBank/DDBJ databases">
        <authorList>
            <person name="Afonso C.L."/>
            <person name="Miller P.J."/>
            <person name="Scott M.A."/>
            <person name="Spackman E."/>
            <person name="Goraichik I."/>
            <person name="Dimitrov K.M."/>
            <person name="Suarez D.L."/>
            <person name="Swayne D.E."/>
        </authorList>
    </citation>
    <scope>NUCLEOTIDE SEQUENCE [LARGE SCALE GENOMIC DNA]</scope>
    <source>
        <strain evidence="2 3">CECT 7751</strain>
    </source>
</reference>
<sequence>MQTGAPDRPGDPPTDHVEIEAPELAEILAGQVAGLRALTTGLEEALSASLCTCKPLAEDAFLNLQRIDYMRQALKDLEGILLRFGPALGWAEGQRMTHSALQETVDMQESIAPILTASKRSIRQTGAKEHPPSHGAGDLDLW</sequence>
<keyword evidence="3" id="KW-1185">Reference proteome</keyword>
<evidence type="ECO:0000256" key="1">
    <source>
        <dbReference type="SAM" id="MobiDB-lite"/>
    </source>
</evidence>
<dbReference type="AlphaFoldDB" id="A0A1X7A818"/>
<proteinExistence type="predicted"/>
<dbReference type="OrthoDB" id="7872410at2"/>
<dbReference type="RefSeq" id="WP_085889992.1">
    <property type="nucleotide sequence ID" value="NZ_FWFN01000010.1"/>
</dbReference>
<evidence type="ECO:0000313" key="2">
    <source>
        <dbReference type="EMBL" id="SLN72940.1"/>
    </source>
</evidence>
<evidence type="ECO:0000313" key="3">
    <source>
        <dbReference type="Proteomes" id="UP000193963"/>
    </source>
</evidence>
<dbReference type="Proteomes" id="UP000193963">
    <property type="component" value="Unassembled WGS sequence"/>
</dbReference>